<evidence type="ECO:0000313" key="8">
    <source>
        <dbReference type="EMBL" id="AQV93933.1"/>
    </source>
</evidence>
<evidence type="ECO:0000256" key="7">
    <source>
        <dbReference type="SAM" id="Phobius"/>
    </source>
</evidence>
<proteinExistence type="inferred from homology"/>
<feature type="transmembrane region" description="Helical" evidence="7">
    <location>
        <begin position="158"/>
        <end position="178"/>
    </location>
</feature>
<sequence length="335" mass="35004">MTPSQTRPASPPSKFRSMIPGLLLVVLLSIPAALLGRAFPLLGGAVTGMMLGIACRQWFTPGERCLPGIRFASKQLLQYSIVALGFSLPLQHVASTGLHSLPVSLVTLTVAFVVAVAAGRALGIPGNLKVLIGAGTAICGGSAIAAITPILKQDEHDTAYALSTIFLFNIVAVMLFPVAGKLLGMTDAGFGLWAGTAINDTSSVVAAGYAWNATAGEYATIVKLTRAMMIVPVVVVIAMLYQRDRADGSIRRSVPWFIVMFVAASATNQWLPAPLIGAVRLVAPLLIVGALTAIGLSTDVARLRRAGWRPLLLGLLVWVSVAASSLLMQKLTGAL</sequence>
<dbReference type="EMBL" id="CP017757">
    <property type="protein sequence ID" value="AQV93933.1"/>
    <property type="molecule type" value="Genomic_DNA"/>
</dbReference>
<protein>
    <submittedName>
        <fullName evidence="8">Putative sulfate exporter family transporter</fullName>
    </submittedName>
</protein>
<dbReference type="AlphaFoldDB" id="A0A1U9UMS5"/>
<feature type="transmembrane region" description="Helical" evidence="7">
    <location>
        <begin position="15"/>
        <end position="32"/>
    </location>
</feature>
<keyword evidence="6 7" id="KW-0472">Membrane</keyword>
<comment type="subcellular location">
    <subcellularLocation>
        <location evidence="1">Cell membrane</location>
        <topology evidence="1">Multi-pass membrane protein</topology>
    </subcellularLocation>
</comment>
<comment type="similarity">
    <text evidence="2">Belongs to the UPF0324 family.</text>
</comment>
<evidence type="ECO:0000256" key="3">
    <source>
        <dbReference type="ARBA" id="ARBA00022475"/>
    </source>
</evidence>
<keyword evidence="4 7" id="KW-0812">Transmembrane</keyword>
<evidence type="ECO:0000256" key="4">
    <source>
        <dbReference type="ARBA" id="ARBA00022692"/>
    </source>
</evidence>
<gene>
    <name evidence="8" type="ORF">BJN34_08515</name>
</gene>
<evidence type="ECO:0000256" key="1">
    <source>
        <dbReference type="ARBA" id="ARBA00004651"/>
    </source>
</evidence>
<dbReference type="InterPro" id="IPR018383">
    <property type="entry name" value="UPF0324_pro"/>
</dbReference>
<dbReference type="Proteomes" id="UP000189627">
    <property type="component" value="Chromosome 1"/>
</dbReference>
<evidence type="ECO:0000256" key="2">
    <source>
        <dbReference type="ARBA" id="ARBA00007977"/>
    </source>
</evidence>
<keyword evidence="5 7" id="KW-1133">Transmembrane helix</keyword>
<organism evidence="8 9">
    <name type="scientific">Cupriavidus necator</name>
    <name type="common">Alcaligenes eutrophus</name>
    <name type="synonym">Ralstonia eutropha</name>
    <dbReference type="NCBI Taxonomy" id="106590"/>
    <lineage>
        <taxon>Bacteria</taxon>
        <taxon>Pseudomonadati</taxon>
        <taxon>Pseudomonadota</taxon>
        <taxon>Betaproteobacteria</taxon>
        <taxon>Burkholderiales</taxon>
        <taxon>Burkholderiaceae</taxon>
        <taxon>Cupriavidus</taxon>
    </lineage>
</organism>
<name>A0A1U9UMS5_CUPNE</name>
<dbReference type="Pfam" id="PF03601">
    <property type="entry name" value="Cons_hypoth698"/>
    <property type="match status" value="1"/>
</dbReference>
<feature type="transmembrane region" description="Helical" evidence="7">
    <location>
        <begin position="277"/>
        <end position="296"/>
    </location>
</feature>
<feature type="transmembrane region" description="Helical" evidence="7">
    <location>
        <begin position="130"/>
        <end position="152"/>
    </location>
</feature>
<evidence type="ECO:0000256" key="5">
    <source>
        <dbReference type="ARBA" id="ARBA00022989"/>
    </source>
</evidence>
<feature type="transmembrane region" description="Helical" evidence="7">
    <location>
        <begin position="253"/>
        <end position="271"/>
    </location>
</feature>
<feature type="transmembrane region" description="Helical" evidence="7">
    <location>
        <begin position="100"/>
        <end position="118"/>
    </location>
</feature>
<dbReference type="OrthoDB" id="5393513at2"/>
<dbReference type="PANTHER" id="PTHR30106:SF1">
    <property type="entry name" value="UPF0324 MEMBRANE PROTEIN FN0533"/>
    <property type="match status" value="1"/>
</dbReference>
<accession>A0A1U9UMS5</accession>
<keyword evidence="3" id="KW-1003">Cell membrane</keyword>
<dbReference type="PANTHER" id="PTHR30106">
    <property type="entry name" value="INNER MEMBRANE PROTEIN YEIH-RELATED"/>
    <property type="match status" value="1"/>
</dbReference>
<feature type="transmembrane region" description="Helical" evidence="7">
    <location>
        <begin position="190"/>
        <end position="211"/>
    </location>
</feature>
<evidence type="ECO:0000256" key="6">
    <source>
        <dbReference type="ARBA" id="ARBA00023136"/>
    </source>
</evidence>
<reference evidence="9" key="1">
    <citation type="submission" date="2017-02" db="EMBL/GenBank/DDBJ databases">
        <title>Complete genome sequence of Cupriavidus necator strain NH9, a 3-chlorobenzoate degrader.</title>
        <authorList>
            <person name="Moriuchi R."/>
            <person name="Dohra H."/>
            <person name="Ogawa N."/>
        </authorList>
    </citation>
    <scope>NUCLEOTIDE SEQUENCE [LARGE SCALE GENOMIC DNA]</scope>
    <source>
        <strain evidence="9">NH9</strain>
    </source>
</reference>
<dbReference type="RefSeq" id="WP_078196238.1">
    <property type="nucleotide sequence ID" value="NZ_CP017757.2"/>
</dbReference>
<dbReference type="KEGG" id="cuh:BJN34_08515"/>
<dbReference type="GO" id="GO:0005886">
    <property type="term" value="C:plasma membrane"/>
    <property type="evidence" value="ECO:0007669"/>
    <property type="project" value="UniProtKB-SubCell"/>
</dbReference>
<evidence type="ECO:0000313" key="9">
    <source>
        <dbReference type="Proteomes" id="UP000189627"/>
    </source>
</evidence>
<feature type="transmembrane region" description="Helical" evidence="7">
    <location>
        <begin position="223"/>
        <end position="241"/>
    </location>
</feature>
<feature type="transmembrane region" description="Helical" evidence="7">
    <location>
        <begin position="308"/>
        <end position="328"/>
    </location>
</feature>